<accession>Q1JY82</accession>
<evidence type="ECO:0000313" key="2">
    <source>
        <dbReference type="Proteomes" id="UP000005695"/>
    </source>
</evidence>
<protein>
    <submittedName>
        <fullName evidence="1">Uncharacterized protein</fullName>
    </submittedName>
</protein>
<dbReference type="RefSeq" id="WP_006001329.1">
    <property type="nucleotide sequence ID" value="NZ_AAEW02000013.1"/>
</dbReference>
<dbReference type="Proteomes" id="UP000005695">
    <property type="component" value="Unassembled WGS sequence"/>
</dbReference>
<sequence length="217" mass="25111">MDTAAPTRAEQQIEQLLEQLEPGSDRYTVLSSAKNFKSSWVDLGRLLKQVRGSRLYSDWGYDSFEDYCSREIRIRRQTADKLTMAFHYLEKKQPTLMEDKLRPLPDYRSIDLLQQAEADTNFTSEQQQELEQAVFEGKISHPTIAKRFREMAMDHATMEQRQLSEYKSALSAARRLQSALGFLPDEFEGRQLDLAPLISSLEQAVELLDTEQELIVE</sequence>
<dbReference type="EMBL" id="AAEW02000013">
    <property type="protein sequence ID" value="EAT15114.1"/>
    <property type="molecule type" value="Genomic_DNA"/>
</dbReference>
<name>Q1JY82_DESA6</name>
<dbReference type="OrthoDB" id="5499698at2"/>
<dbReference type="AlphaFoldDB" id="Q1JY82"/>
<keyword evidence="2" id="KW-1185">Reference proteome</keyword>
<proteinExistence type="predicted"/>
<reference evidence="1" key="1">
    <citation type="submission" date="2006-05" db="EMBL/GenBank/DDBJ databases">
        <title>Annotation of the draft genome assembly of Desulfuromonas acetoxidans DSM 684.</title>
        <authorList>
            <consortium name="US DOE Joint Genome Institute (JGI-ORNL)"/>
            <person name="Larimer F."/>
            <person name="Land M."/>
            <person name="Hauser L."/>
        </authorList>
    </citation>
    <scope>NUCLEOTIDE SEQUENCE [LARGE SCALE GENOMIC DNA]</scope>
    <source>
        <strain evidence="1">DSM 684</strain>
    </source>
</reference>
<comment type="caution">
    <text evidence="1">The sequence shown here is derived from an EMBL/GenBank/DDBJ whole genome shotgun (WGS) entry which is preliminary data.</text>
</comment>
<organism evidence="1 2">
    <name type="scientific">Desulfuromonas acetoxidans (strain DSM 684 / 11070)</name>
    <dbReference type="NCBI Taxonomy" id="281689"/>
    <lineage>
        <taxon>Bacteria</taxon>
        <taxon>Pseudomonadati</taxon>
        <taxon>Thermodesulfobacteriota</taxon>
        <taxon>Desulfuromonadia</taxon>
        <taxon>Desulfuromonadales</taxon>
        <taxon>Desulfuromonadaceae</taxon>
        <taxon>Desulfuromonas</taxon>
    </lineage>
</organism>
<gene>
    <name evidence="1" type="ORF">Dace_0484</name>
</gene>
<reference evidence="1" key="2">
    <citation type="submission" date="2006-05" db="EMBL/GenBank/DDBJ databases">
        <title>Sequencing of the draft genome and assembly of Desulfuromonas acetoxidans DSM 684.</title>
        <authorList>
            <consortium name="US DOE Joint Genome Institute (JGI-PGF)"/>
            <person name="Copeland A."/>
            <person name="Lucas S."/>
            <person name="Lapidus A."/>
            <person name="Barry K."/>
            <person name="Detter J.C."/>
            <person name="Glavina del Rio T."/>
            <person name="Hammon N."/>
            <person name="Israni S."/>
            <person name="Dalin E."/>
            <person name="Tice H."/>
            <person name="Bruce D."/>
            <person name="Pitluck S."/>
            <person name="Richardson P."/>
        </authorList>
    </citation>
    <scope>NUCLEOTIDE SEQUENCE [LARGE SCALE GENOMIC DNA]</scope>
    <source>
        <strain evidence="1">DSM 684</strain>
    </source>
</reference>
<evidence type="ECO:0000313" key="1">
    <source>
        <dbReference type="EMBL" id="EAT15114.1"/>
    </source>
</evidence>